<feature type="compositionally biased region" description="Pro residues" evidence="1">
    <location>
        <begin position="381"/>
        <end position="394"/>
    </location>
</feature>
<proteinExistence type="predicted"/>
<dbReference type="GO" id="GO:0031267">
    <property type="term" value="F:small GTPase binding"/>
    <property type="evidence" value="ECO:0007669"/>
    <property type="project" value="InterPro"/>
</dbReference>
<dbReference type="GO" id="GO:0030864">
    <property type="term" value="C:cortical actin cytoskeleton"/>
    <property type="evidence" value="ECO:0007669"/>
    <property type="project" value="TreeGrafter"/>
</dbReference>
<dbReference type="GO" id="GO:0003779">
    <property type="term" value="F:actin binding"/>
    <property type="evidence" value="ECO:0007669"/>
    <property type="project" value="TreeGrafter"/>
</dbReference>
<dbReference type="InterPro" id="IPR013083">
    <property type="entry name" value="Znf_RING/FYVE/PHD"/>
</dbReference>
<dbReference type="Proteomes" id="UP000664940">
    <property type="component" value="Unassembled WGS sequence"/>
</dbReference>
<reference evidence="3 4" key="1">
    <citation type="journal article" date="2020" name="Nature">
        <title>Six reference-quality genomes reveal evolution of bat adaptations.</title>
        <authorList>
            <person name="Jebb D."/>
            <person name="Huang Z."/>
            <person name="Pippel M."/>
            <person name="Hughes G.M."/>
            <person name="Lavrichenko K."/>
            <person name="Devanna P."/>
            <person name="Winkler S."/>
            <person name="Jermiin L.S."/>
            <person name="Skirmuntt E.C."/>
            <person name="Katzourakis A."/>
            <person name="Burkitt-Gray L."/>
            <person name="Ray D.A."/>
            <person name="Sullivan K.A.M."/>
            <person name="Roscito J.G."/>
            <person name="Kirilenko B.M."/>
            <person name="Davalos L.M."/>
            <person name="Corthals A.P."/>
            <person name="Power M.L."/>
            <person name="Jones G."/>
            <person name="Ransome R.D."/>
            <person name="Dechmann D.K.N."/>
            <person name="Locatelli A.G."/>
            <person name="Puechmaille S.J."/>
            <person name="Fedrigo O."/>
            <person name="Jarvis E.D."/>
            <person name="Hiller M."/>
            <person name="Vernes S.C."/>
            <person name="Myers E.W."/>
            <person name="Teeling E.C."/>
        </authorList>
    </citation>
    <scope>NUCLEOTIDE SEQUENCE [LARGE SCALE GENOMIC DNA]</scope>
    <source>
        <strain evidence="3">Bat1K_MPI-CBG_1</strain>
    </source>
</reference>
<dbReference type="Gene3D" id="3.30.40.10">
    <property type="entry name" value="Zinc/RING finger domain, C3HC4 (zinc finger)"/>
    <property type="match status" value="1"/>
</dbReference>
<dbReference type="InterPro" id="IPR010911">
    <property type="entry name" value="Rab_BD"/>
</dbReference>
<dbReference type="InterPro" id="IPR011011">
    <property type="entry name" value="Znf_FYVE_PHD"/>
</dbReference>
<evidence type="ECO:0000256" key="1">
    <source>
        <dbReference type="SAM" id="MobiDB-lite"/>
    </source>
</evidence>
<dbReference type="CDD" id="cd15752">
    <property type="entry name" value="FYVE_SlaC2-a"/>
    <property type="match status" value="1"/>
</dbReference>
<dbReference type="InterPro" id="IPR051745">
    <property type="entry name" value="Intracell_Transport_Effector"/>
</dbReference>
<comment type="caution">
    <text evidence="3">The sequence shown here is derived from an EMBL/GenBank/DDBJ whole genome shotgun (WGS) entry which is preliminary data.</text>
</comment>
<evidence type="ECO:0000313" key="4">
    <source>
        <dbReference type="Proteomes" id="UP000664940"/>
    </source>
</evidence>
<dbReference type="Pfam" id="PF02318">
    <property type="entry name" value="FYVE_2"/>
    <property type="match status" value="1"/>
</dbReference>
<name>A0A834EI21_9CHIR</name>
<dbReference type="PROSITE" id="PS50916">
    <property type="entry name" value="RABBD"/>
    <property type="match status" value="1"/>
</dbReference>
<organism evidence="3 4">
    <name type="scientific">Phyllostomus discolor</name>
    <name type="common">pale spear-nosed bat</name>
    <dbReference type="NCBI Taxonomy" id="89673"/>
    <lineage>
        <taxon>Eukaryota</taxon>
        <taxon>Metazoa</taxon>
        <taxon>Chordata</taxon>
        <taxon>Craniata</taxon>
        <taxon>Vertebrata</taxon>
        <taxon>Euteleostomi</taxon>
        <taxon>Mammalia</taxon>
        <taxon>Eutheria</taxon>
        <taxon>Laurasiatheria</taxon>
        <taxon>Chiroptera</taxon>
        <taxon>Yangochiroptera</taxon>
        <taxon>Phyllostomidae</taxon>
        <taxon>Phyllostominae</taxon>
        <taxon>Phyllostomus</taxon>
    </lineage>
</organism>
<evidence type="ECO:0000313" key="3">
    <source>
        <dbReference type="EMBL" id="KAF6115042.1"/>
    </source>
</evidence>
<dbReference type="PANTHER" id="PTHR14555">
    <property type="entry name" value="MYELIN-ASSOCIATED OLIGODENDROCYTIC BASIC PROTEIN MOBP -RELATED"/>
    <property type="match status" value="1"/>
</dbReference>
<dbReference type="InterPro" id="IPR037442">
    <property type="entry name" value="Melanophilin_FYVE-rel_dom"/>
</dbReference>
<dbReference type="InterPro" id="IPR041282">
    <property type="entry name" value="FYVE_2"/>
</dbReference>
<feature type="compositionally biased region" description="Basic and acidic residues" evidence="1">
    <location>
        <begin position="419"/>
        <end position="430"/>
    </location>
</feature>
<feature type="compositionally biased region" description="Gly residues" evidence="1">
    <location>
        <begin position="147"/>
        <end position="161"/>
    </location>
</feature>
<dbReference type="AlphaFoldDB" id="A0A834EI21"/>
<dbReference type="EMBL" id="JABVXQ010000004">
    <property type="protein sequence ID" value="KAF6115042.1"/>
    <property type="molecule type" value="Genomic_DNA"/>
</dbReference>
<dbReference type="SUPFAM" id="SSF57903">
    <property type="entry name" value="FYVE/PHD zinc finger"/>
    <property type="match status" value="1"/>
</dbReference>
<sequence length="461" mass="49080">MGKKLDLSKLTDEEAQHVWEVVQRDLELRRREEERLEELKGRIKKGSPQRELASDGAHLSETRCAHCLQPYRLLAAPRRQCLDCRLFACPGCSHARPGGGWLCHPCHLARVLERGSLEWFYGHVRARFKRFGSAKVVRSLSARQRPGAGGPEPGPGDGSGDGEQRDTDGELDPAAQAPPLSSKALTGEPRPEEAGAGGSGDHSHAEAQTDHLWPARRGSPAELCPPGASRAAALGAAASPGARVAGSGQPPAPHPADEDPSDDEESSRALGAASRRPASESQRPGAREPTDADAEEETLKRKLEELTGNVSDPGGSSGEEAEREGAEPGRSTALERPPRTTPEVSDIEARIAALRASGLTVRPWGKARRRSKLPVLLPRPARTPGPSPEHPPAGPADQVKVTAAPRLLGRGLGNSPGGRGEDGQPFDRKSAYRGSLTQRSPDGRRGAAPRSFAKPVMIHQP</sequence>
<evidence type="ECO:0000259" key="2">
    <source>
        <dbReference type="PROSITE" id="PS50916"/>
    </source>
</evidence>
<dbReference type="GO" id="GO:0017022">
    <property type="term" value="F:myosin binding"/>
    <property type="evidence" value="ECO:0007669"/>
    <property type="project" value="TreeGrafter"/>
</dbReference>
<dbReference type="FunFam" id="3.30.40.10:FF:000018">
    <property type="entry name" value="Synaptotagmin-like 5, isoform CRA_a"/>
    <property type="match status" value="1"/>
</dbReference>
<feature type="domain" description="RabBD" evidence="2">
    <location>
        <begin position="4"/>
        <end position="123"/>
    </location>
</feature>
<feature type="region of interest" description="Disordered" evidence="1">
    <location>
        <begin position="140"/>
        <end position="461"/>
    </location>
</feature>
<protein>
    <submittedName>
        <fullName evidence="3">Melanophilin</fullName>
    </submittedName>
</protein>
<gene>
    <name evidence="3" type="ORF">HJG60_013051</name>
</gene>
<accession>A0A834EI21</accession>
<dbReference type="GO" id="GO:0006886">
    <property type="term" value="P:intracellular protein transport"/>
    <property type="evidence" value="ECO:0007669"/>
    <property type="project" value="InterPro"/>
</dbReference>
<feature type="compositionally biased region" description="Low complexity" evidence="1">
    <location>
        <begin position="225"/>
        <end position="248"/>
    </location>
</feature>
<dbReference type="PANTHER" id="PTHR14555:SF1">
    <property type="entry name" value="MELANOPHILIN"/>
    <property type="match status" value="1"/>
</dbReference>